<proteinExistence type="predicted"/>
<dbReference type="EMBL" id="JARBDR010000322">
    <property type="protein sequence ID" value="KAJ8316554.1"/>
    <property type="molecule type" value="Genomic_DNA"/>
</dbReference>
<accession>A0ABQ9FGX8</accession>
<name>A0ABQ9FGX8_TEGGR</name>
<organism evidence="1 2">
    <name type="scientific">Tegillarca granosa</name>
    <name type="common">Malaysian cockle</name>
    <name type="synonym">Anadara granosa</name>
    <dbReference type="NCBI Taxonomy" id="220873"/>
    <lineage>
        <taxon>Eukaryota</taxon>
        <taxon>Metazoa</taxon>
        <taxon>Spiralia</taxon>
        <taxon>Lophotrochozoa</taxon>
        <taxon>Mollusca</taxon>
        <taxon>Bivalvia</taxon>
        <taxon>Autobranchia</taxon>
        <taxon>Pteriomorphia</taxon>
        <taxon>Arcoida</taxon>
        <taxon>Arcoidea</taxon>
        <taxon>Arcidae</taxon>
        <taxon>Tegillarca</taxon>
    </lineage>
</organism>
<comment type="caution">
    <text evidence="1">The sequence shown here is derived from an EMBL/GenBank/DDBJ whole genome shotgun (WGS) entry which is preliminary data.</text>
</comment>
<dbReference type="Proteomes" id="UP001217089">
    <property type="component" value="Unassembled WGS sequence"/>
</dbReference>
<evidence type="ECO:0000313" key="1">
    <source>
        <dbReference type="EMBL" id="KAJ8316554.1"/>
    </source>
</evidence>
<gene>
    <name evidence="1" type="ORF">KUTeg_005891</name>
</gene>
<reference evidence="1 2" key="1">
    <citation type="submission" date="2022-12" db="EMBL/GenBank/DDBJ databases">
        <title>Chromosome-level genome of Tegillarca granosa.</title>
        <authorList>
            <person name="Kim J."/>
        </authorList>
    </citation>
    <scope>NUCLEOTIDE SEQUENCE [LARGE SCALE GENOMIC DNA]</scope>
    <source>
        <strain evidence="1">Teg-2019</strain>
        <tissue evidence="1">Adductor muscle</tissue>
    </source>
</reference>
<keyword evidence="2" id="KW-1185">Reference proteome</keyword>
<evidence type="ECO:0000313" key="2">
    <source>
        <dbReference type="Proteomes" id="UP001217089"/>
    </source>
</evidence>
<sequence length="75" mass="8380">MEGSVVLKQPDYDDIKAAVRDLVLNADRNINSKLTISTPLNGYRKLKASFVHKGSWKGFNCRANIAMENETLKAI</sequence>
<protein>
    <submittedName>
        <fullName evidence="1">Uncharacterized protein</fullName>
    </submittedName>
</protein>